<comment type="similarity">
    <text evidence="12">Belongs to the RdRP family.</text>
</comment>
<dbReference type="InterPro" id="IPR057596">
    <property type="entry name" value="RDRP_core"/>
</dbReference>
<keyword evidence="12" id="KW-0943">RNA-mediated gene silencing</keyword>
<evidence type="ECO:0000256" key="8">
    <source>
        <dbReference type="ARBA" id="ARBA00023295"/>
    </source>
</evidence>
<dbReference type="Pfam" id="PF05183">
    <property type="entry name" value="RdRP"/>
    <property type="match status" value="1"/>
</dbReference>
<accession>A0A444ZSS0</accession>
<keyword evidence="12" id="KW-0694">RNA-binding</keyword>
<dbReference type="GO" id="GO:0052861">
    <property type="term" value="F:endo-1,3(4)-beta-glucanase activity"/>
    <property type="evidence" value="ECO:0007669"/>
    <property type="project" value="InterPro"/>
</dbReference>
<dbReference type="InterPro" id="IPR005200">
    <property type="entry name" value="Endo-beta-glucanase"/>
</dbReference>
<keyword evidence="15" id="KW-1185">Reference proteome</keyword>
<proteinExistence type="inferred from homology"/>
<dbReference type="EC" id="2.7.7.48" evidence="12"/>
<dbReference type="Proteomes" id="UP000289738">
    <property type="component" value="Chromosome B03"/>
</dbReference>
<dbReference type="GO" id="GO:0071555">
    <property type="term" value="P:cell wall organization"/>
    <property type="evidence" value="ECO:0007669"/>
    <property type="project" value="UniProtKB-KW"/>
</dbReference>
<dbReference type="GO" id="GO:0031047">
    <property type="term" value="P:regulatory ncRNA-mediated gene silencing"/>
    <property type="evidence" value="ECO:0007669"/>
    <property type="project" value="UniProtKB-KW"/>
</dbReference>
<evidence type="ECO:0000256" key="7">
    <source>
        <dbReference type="ARBA" id="ARBA00023277"/>
    </source>
</evidence>
<dbReference type="PANTHER" id="PTHR31983">
    <property type="entry name" value="ENDO-1,3(4)-BETA-GLUCANASE 1"/>
    <property type="match status" value="1"/>
</dbReference>
<dbReference type="GO" id="GO:0008270">
    <property type="term" value="F:zinc ion binding"/>
    <property type="evidence" value="ECO:0007669"/>
    <property type="project" value="UniProtKB-KW"/>
</dbReference>
<dbReference type="PANTHER" id="PTHR31983:SF22">
    <property type="entry name" value="GLUCAN ENDO-1,3-BETA-D-GLUCOSIDASE"/>
    <property type="match status" value="1"/>
</dbReference>
<evidence type="ECO:0000256" key="4">
    <source>
        <dbReference type="ARBA" id="ARBA00022771"/>
    </source>
</evidence>
<dbReference type="GO" id="GO:0003968">
    <property type="term" value="F:RNA-directed RNA polymerase activity"/>
    <property type="evidence" value="ECO:0007669"/>
    <property type="project" value="UniProtKB-KW"/>
</dbReference>
<evidence type="ECO:0000313" key="14">
    <source>
        <dbReference type="EMBL" id="RYR17235.1"/>
    </source>
</evidence>
<keyword evidence="3" id="KW-0479">Metal-binding</keyword>
<evidence type="ECO:0000256" key="10">
    <source>
        <dbReference type="ARBA" id="ARBA00023326"/>
    </source>
</evidence>
<keyword evidence="12" id="KW-0696">RNA-directed RNA polymerase</keyword>
<keyword evidence="7" id="KW-0119">Carbohydrate metabolism</keyword>
<evidence type="ECO:0000256" key="6">
    <source>
        <dbReference type="ARBA" id="ARBA00022833"/>
    </source>
</evidence>
<dbReference type="AlphaFoldDB" id="A0A444ZSS0"/>
<dbReference type="PROSITE" id="PS51999">
    <property type="entry name" value="ZF_GRF"/>
    <property type="match status" value="1"/>
</dbReference>
<keyword evidence="12" id="KW-0548">Nucleotidyltransferase</keyword>
<evidence type="ECO:0000256" key="2">
    <source>
        <dbReference type="ARBA" id="ARBA00010730"/>
    </source>
</evidence>
<dbReference type="GO" id="GO:0042973">
    <property type="term" value="F:glucan endo-1,3-beta-D-glucosidase activity"/>
    <property type="evidence" value="ECO:0007669"/>
    <property type="project" value="UniProtKB-EC"/>
</dbReference>
<comment type="catalytic activity">
    <reaction evidence="12">
        <text>RNA(n) + a ribonucleoside 5'-triphosphate = RNA(n+1) + diphosphate</text>
        <dbReference type="Rhea" id="RHEA:21248"/>
        <dbReference type="Rhea" id="RHEA-COMP:14527"/>
        <dbReference type="Rhea" id="RHEA-COMP:17342"/>
        <dbReference type="ChEBI" id="CHEBI:33019"/>
        <dbReference type="ChEBI" id="CHEBI:61557"/>
        <dbReference type="ChEBI" id="CHEBI:140395"/>
        <dbReference type="EC" id="2.7.7.48"/>
    </reaction>
</comment>
<dbReference type="InterPro" id="IPR010666">
    <property type="entry name" value="Znf_GRF"/>
</dbReference>
<name>A0A444ZSS0_ARAHY</name>
<dbReference type="GO" id="GO:0003723">
    <property type="term" value="F:RNA binding"/>
    <property type="evidence" value="ECO:0007669"/>
    <property type="project" value="UniProtKB-KW"/>
</dbReference>
<evidence type="ECO:0000256" key="1">
    <source>
        <dbReference type="ARBA" id="ARBA00000382"/>
    </source>
</evidence>
<keyword evidence="8" id="KW-0326">Glycosidase</keyword>
<comment type="catalytic activity">
    <reaction evidence="1">
        <text>Hydrolysis of (1-&gt;3)-beta-D-glucosidic linkages in (1-&gt;3)-beta-D-glucans.</text>
        <dbReference type="EC" id="3.2.1.39"/>
    </reaction>
</comment>
<comment type="function">
    <text evidence="12">Probably involved in the RNA silencing pathway and required for the generation of small interfering RNAs (siRNAs).</text>
</comment>
<dbReference type="Gene3D" id="2.70.98.30">
    <property type="entry name" value="Golgi alpha-mannosidase II, domain 4"/>
    <property type="match status" value="1"/>
</dbReference>
<reference evidence="14 15" key="1">
    <citation type="submission" date="2019-01" db="EMBL/GenBank/DDBJ databases">
        <title>Sequencing of cultivated peanut Arachis hypogaea provides insights into genome evolution and oil improvement.</title>
        <authorList>
            <person name="Chen X."/>
        </authorList>
    </citation>
    <scope>NUCLEOTIDE SEQUENCE [LARGE SCALE GENOMIC DNA]</scope>
    <source>
        <strain evidence="15">cv. Fuhuasheng</strain>
        <tissue evidence="14">Leaves</tissue>
    </source>
</reference>
<evidence type="ECO:0000256" key="3">
    <source>
        <dbReference type="ARBA" id="ARBA00022723"/>
    </source>
</evidence>
<evidence type="ECO:0000256" key="9">
    <source>
        <dbReference type="ARBA" id="ARBA00023316"/>
    </source>
</evidence>
<keyword evidence="5" id="KW-0378">Hydrolase</keyword>
<sequence>MRDYQCERECKIGFHVLPLLSITEFLFSNVDFVNDLVKWSPSLYTVGDGWMGFVYALEGIYNNRVALEKIRSLKHFDAGNTLFLMTGSHFSIIMPTVNPPQEIACSHQWIIKNFVEADGHNSVYIHPYLIKSSASSVSLYYASRSVDSASITQVFKADLTISSSTQQTQRGSHSHHHVIFSFSDLSVTLHTPSFDLTFFLVRGCPYATFSISHQTPLFSITTVHKFSFFTSNSSLTKYAFKLDNGQAWLLLEEGFHLCGRKYSFLAFSSNHLRDCSAWFFANASNETCDTIRNWMGKFKIYNIAKCAARMEAEQEIGLAEVSVAMAAESSRSCQSRSSAQKRELVCRHGERPVLRVSGTRNNPERRFWGCVYYEIQEECDFFRWADPEADSDDPHVARMKRKLAAMKAKVRDIE</sequence>
<dbReference type="InterPro" id="IPR040720">
    <property type="entry name" value="GH81_C"/>
</dbReference>
<comment type="similarity">
    <text evidence="2">Belongs to the glycosyl hydrolase 81 family.</text>
</comment>
<protein>
    <recommendedName>
        <fullName evidence="12">RNA-dependent RNA polymerase</fullName>
        <ecNumber evidence="12">2.7.7.48</ecNumber>
    </recommendedName>
</protein>
<keyword evidence="12" id="KW-0808">Transferase</keyword>
<dbReference type="Pfam" id="PF06839">
    <property type="entry name" value="Zn_ribbon_GRF"/>
    <property type="match status" value="1"/>
</dbReference>
<dbReference type="GO" id="GO:0000272">
    <property type="term" value="P:polysaccharide catabolic process"/>
    <property type="evidence" value="ECO:0007669"/>
    <property type="project" value="UniProtKB-KW"/>
</dbReference>
<keyword evidence="9" id="KW-0961">Cell wall biogenesis/degradation</keyword>
<comment type="caution">
    <text evidence="14">The sequence shown here is derived from an EMBL/GenBank/DDBJ whole genome shotgun (WGS) entry which is preliminary data.</text>
</comment>
<keyword evidence="6" id="KW-0862">Zinc</keyword>
<evidence type="ECO:0000256" key="5">
    <source>
        <dbReference type="ARBA" id="ARBA00022801"/>
    </source>
</evidence>
<dbReference type="Pfam" id="PF17652">
    <property type="entry name" value="Glyco_hydro81C"/>
    <property type="match status" value="1"/>
</dbReference>
<organism evidence="14 15">
    <name type="scientific">Arachis hypogaea</name>
    <name type="common">Peanut</name>
    <dbReference type="NCBI Taxonomy" id="3818"/>
    <lineage>
        <taxon>Eukaryota</taxon>
        <taxon>Viridiplantae</taxon>
        <taxon>Streptophyta</taxon>
        <taxon>Embryophyta</taxon>
        <taxon>Tracheophyta</taxon>
        <taxon>Spermatophyta</taxon>
        <taxon>Magnoliopsida</taxon>
        <taxon>eudicotyledons</taxon>
        <taxon>Gunneridae</taxon>
        <taxon>Pentapetalae</taxon>
        <taxon>rosids</taxon>
        <taxon>fabids</taxon>
        <taxon>Fabales</taxon>
        <taxon>Fabaceae</taxon>
        <taxon>Papilionoideae</taxon>
        <taxon>50 kb inversion clade</taxon>
        <taxon>dalbergioids sensu lato</taxon>
        <taxon>Dalbergieae</taxon>
        <taxon>Pterocarpus clade</taxon>
        <taxon>Arachis</taxon>
    </lineage>
</organism>
<feature type="domain" description="GRF-type" evidence="13">
    <location>
        <begin position="346"/>
        <end position="388"/>
    </location>
</feature>
<dbReference type="EMBL" id="SDMP01000013">
    <property type="protein sequence ID" value="RYR17235.1"/>
    <property type="molecule type" value="Genomic_DNA"/>
</dbReference>
<keyword evidence="4 11" id="KW-0863">Zinc-finger</keyword>
<evidence type="ECO:0000256" key="12">
    <source>
        <dbReference type="RuleBase" id="RU363098"/>
    </source>
</evidence>
<keyword evidence="10" id="KW-0624">Polysaccharide degradation</keyword>
<evidence type="ECO:0000256" key="11">
    <source>
        <dbReference type="PROSITE-ProRule" id="PRU01343"/>
    </source>
</evidence>
<evidence type="ECO:0000259" key="13">
    <source>
        <dbReference type="PROSITE" id="PS51999"/>
    </source>
</evidence>
<gene>
    <name evidence="14" type="ORF">Ahy_B03g062003</name>
</gene>
<evidence type="ECO:0000313" key="15">
    <source>
        <dbReference type="Proteomes" id="UP000289738"/>
    </source>
</evidence>